<accession>A0AA38MGJ0</accession>
<dbReference type="Proteomes" id="UP001168821">
    <property type="component" value="Unassembled WGS sequence"/>
</dbReference>
<evidence type="ECO:0000259" key="9">
    <source>
        <dbReference type="PROSITE" id="PS50878"/>
    </source>
</evidence>
<dbReference type="PANTHER" id="PTHR37984">
    <property type="entry name" value="PROTEIN CBG26694"/>
    <property type="match status" value="1"/>
</dbReference>
<dbReference type="SUPFAM" id="SSF56672">
    <property type="entry name" value="DNA/RNA polymerases"/>
    <property type="match status" value="1"/>
</dbReference>
<dbReference type="InterPro" id="IPR041588">
    <property type="entry name" value="Integrase_H2C2"/>
</dbReference>
<gene>
    <name evidence="11" type="ORF">Zmor_014533</name>
</gene>
<evidence type="ECO:0000313" key="12">
    <source>
        <dbReference type="Proteomes" id="UP001168821"/>
    </source>
</evidence>
<dbReference type="CDD" id="cd01647">
    <property type="entry name" value="RT_LTR"/>
    <property type="match status" value="1"/>
</dbReference>
<dbReference type="Gene3D" id="3.30.420.10">
    <property type="entry name" value="Ribonuclease H-like superfamily/Ribonuclease H"/>
    <property type="match status" value="1"/>
</dbReference>
<dbReference type="Gene3D" id="3.10.20.370">
    <property type="match status" value="1"/>
</dbReference>
<dbReference type="PANTHER" id="PTHR37984:SF5">
    <property type="entry name" value="PROTEIN NYNRIN-LIKE"/>
    <property type="match status" value="1"/>
</dbReference>
<dbReference type="GO" id="GO:0015074">
    <property type="term" value="P:DNA integration"/>
    <property type="evidence" value="ECO:0007669"/>
    <property type="project" value="InterPro"/>
</dbReference>
<keyword evidence="12" id="KW-1185">Reference proteome</keyword>
<keyword evidence="5" id="KW-0255">Endonuclease</keyword>
<protein>
    <recommendedName>
        <fullName evidence="1">RNA-directed DNA polymerase</fullName>
        <ecNumber evidence="1">2.7.7.49</ecNumber>
    </recommendedName>
</protein>
<dbReference type="Gene3D" id="1.10.340.70">
    <property type="match status" value="1"/>
</dbReference>
<comment type="caution">
    <text evidence="11">The sequence shown here is derived from an EMBL/GenBank/DDBJ whole genome shotgun (WGS) entry which is preliminary data.</text>
</comment>
<sequence length="1004" mass="115149">MHLVESSSVHVYETPIPDIGTAEGRRQKITGYVDLPVQIEDNCKVVRFLLVPSICHTVILGSDFCKQFKLRIDFGIDQFFVGNKAIECRSRKPVEVSVLNRIHSEEELDEEQEQQLAAVKDKFKTLSWETGKKLGRTNKVEHKINTGDAEPIKQRHYNMSPYMLAHLNAELDKMLKLGVVQPSTSPWASPVLLVKKSNGEMRFCFDGRKLNSLTKKDAYPLPLVDQILNKLNSAQFLSSIDLKAAFWQIPLEKDSCEKTAFVVPGRGLFEFNVLPFGLNNAAQTQQRLMDSVLGPAFEPYVFTFLDDVIVATPTFSKHLEVLEQIYEKFREANLTINIEKCEFCKPSLKYLGFVIDRQGLRTDPDKVAAMLNYPLPQTVTQVKRFIGVCGWYRRFLANFATMTAPITAMIKGKRKHQTISCTKEAKESFHRIKEALVAAPVLATPNFDKTFCIQSDASEVGLGSVLVQEDDEGREVPVAFASRTLIPQERKYTVTEKECLAVLYGIEKFRSYIEGVKFRVITDHYSLLWLNRLRDPCGRLARWAMKIQQYDMKIEHRKGSLNTVPDALSRAPLVHEVSLLQLDIKKCLEDPLFKKISDEVTKDPESTKWSVHNGLLYRYFSAVSPGATGPEWKLFIPKCYRQAVMKECHDDPSSAHLGIYKTLHRIQERYYWPRMRYDVKKYVRSCEVCLAQKTPTNARPGFMGKPKQASYPFQIISADLMGPFPRSSTGHVYLLVVADWFSKFVILEPLRQATAKSIAKFVEERVILYFGSPQIIICDNGTQFKSSLFQNLAARYGSKLWYNCKYHAQVNPVERVNRVVGAAIRSYLQKQNHKKWTQNISQIGFALRSSVHEVTGYTPNFLNFGRHVPLNGEIYGKLSKLNEFNLNPYQRDQYANNIDKLSDLQKEIQQKLDEAYRKNCHSYNTRKRETDCYQKGEILWKKNYVLSDASKQLMAKLEPKYVKCKVAEVISPLVYKLEDMNGNDLGKWHVKDLKRTYNQPANPV</sequence>
<feature type="coiled-coil region" evidence="8">
    <location>
        <begin position="891"/>
        <end position="918"/>
    </location>
</feature>
<feature type="domain" description="Integrase catalytic" evidence="10">
    <location>
        <begin position="708"/>
        <end position="867"/>
    </location>
</feature>
<keyword evidence="3" id="KW-0548">Nucleotidyltransferase</keyword>
<evidence type="ECO:0000313" key="11">
    <source>
        <dbReference type="EMBL" id="KAJ3655401.1"/>
    </source>
</evidence>
<evidence type="ECO:0000256" key="2">
    <source>
        <dbReference type="ARBA" id="ARBA00022679"/>
    </source>
</evidence>
<keyword evidence="2" id="KW-0808">Transferase</keyword>
<keyword evidence="4" id="KW-0540">Nuclease</keyword>
<dbReference type="InterPro" id="IPR043128">
    <property type="entry name" value="Rev_trsase/Diguanyl_cyclase"/>
</dbReference>
<feature type="domain" description="Reverse transcriptase" evidence="9">
    <location>
        <begin position="175"/>
        <end position="355"/>
    </location>
</feature>
<reference evidence="11" key="1">
    <citation type="journal article" date="2023" name="G3 (Bethesda)">
        <title>Whole genome assemblies of Zophobas morio and Tenebrio molitor.</title>
        <authorList>
            <person name="Kaur S."/>
            <person name="Stinson S.A."/>
            <person name="diCenzo G.C."/>
        </authorList>
    </citation>
    <scope>NUCLEOTIDE SEQUENCE</scope>
    <source>
        <strain evidence="11">QUZm001</strain>
    </source>
</reference>
<dbReference type="PROSITE" id="PS50878">
    <property type="entry name" value="RT_POL"/>
    <property type="match status" value="1"/>
</dbReference>
<dbReference type="Pfam" id="PF17917">
    <property type="entry name" value="RT_RNaseH"/>
    <property type="match status" value="1"/>
</dbReference>
<dbReference type="SUPFAM" id="SSF53098">
    <property type="entry name" value="Ribonuclease H-like"/>
    <property type="match status" value="1"/>
</dbReference>
<dbReference type="FunFam" id="1.10.340.70:FF:000001">
    <property type="entry name" value="Retrovirus-related Pol polyprotein from transposon gypsy-like Protein"/>
    <property type="match status" value="1"/>
</dbReference>
<dbReference type="AlphaFoldDB" id="A0AA38MGJ0"/>
<dbReference type="Gene3D" id="3.30.70.270">
    <property type="match status" value="2"/>
</dbReference>
<organism evidence="11 12">
    <name type="scientific">Zophobas morio</name>
    <dbReference type="NCBI Taxonomy" id="2755281"/>
    <lineage>
        <taxon>Eukaryota</taxon>
        <taxon>Metazoa</taxon>
        <taxon>Ecdysozoa</taxon>
        <taxon>Arthropoda</taxon>
        <taxon>Hexapoda</taxon>
        <taxon>Insecta</taxon>
        <taxon>Pterygota</taxon>
        <taxon>Neoptera</taxon>
        <taxon>Endopterygota</taxon>
        <taxon>Coleoptera</taxon>
        <taxon>Polyphaga</taxon>
        <taxon>Cucujiformia</taxon>
        <taxon>Tenebrionidae</taxon>
        <taxon>Zophobas</taxon>
    </lineage>
</organism>
<dbReference type="CDD" id="cd09274">
    <property type="entry name" value="RNase_HI_RT_Ty3"/>
    <property type="match status" value="1"/>
</dbReference>
<dbReference type="FunFam" id="3.30.70.270:FF:000020">
    <property type="entry name" value="Transposon Tf2-6 polyprotein-like Protein"/>
    <property type="match status" value="1"/>
</dbReference>
<keyword evidence="6" id="KW-0378">Hydrolase</keyword>
<dbReference type="Gene3D" id="3.10.10.10">
    <property type="entry name" value="HIV Type 1 Reverse Transcriptase, subunit A, domain 1"/>
    <property type="match status" value="1"/>
</dbReference>
<dbReference type="GO" id="GO:0042575">
    <property type="term" value="C:DNA polymerase complex"/>
    <property type="evidence" value="ECO:0007669"/>
    <property type="project" value="UniProtKB-ARBA"/>
</dbReference>
<dbReference type="InterPro" id="IPR041373">
    <property type="entry name" value="RT_RNaseH"/>
</dbReference>
<evidence type="ECO:0000256" key="8">
    <source>
        <dbReference type="SAM" id="Coils"/>
    </source>
</evidence>
<dbReference type="GO" id="GO:0003676">
    <property type="term" value="F:nucleic acid binding"/>
    <property type="evidence" value="ECO:0007669"/>
    <property type="project" value="InterPro"/>
</dbReference>
<dbReference type="InterPro" id="IPR000477">
    <property type="entry name" value="RT_dom"/>
</dbReference>
<dbReference type="InterPro" id="IPR043502">
    <property type="entry name" value="DNA/RNA_pol_sf"/>
</dbReference>
<proteinExistence type="predicted"/>
<dbReference type="GO" id="GO:0003964">
    <property type="term" value="F:RNA-directed DNA polymerase activity"/>
    <property type="evidence" value="ECO:0007669"/>
    <property type="project" value="UniProtKB-KW"/>
</dbReference>
<dbReference type="Pfam" id="PF17921">
    <property type="entry name" value="Integrase_H2C2"/>
    <property type="match status" value="1"/>
</dbReference>
<evidence type="ECO:0000256" key="4">
    <source>
        <dbReference type="ARBA" id="ARBA00022722"/>
    </source>
</evidence>
<evidence type="ECO:0000256" key="1">
    <source>
        <dbReference type="ARBA" id="ARBA00012493"/>
    </source>
</evidence>
<dbReference type="GO" id="GO:0004519">
    <property type="term" value="F:endonuclease activity"/>
    <property type="evidence" value="ECO:0007669"/>
    <property type="project" value="UniProtKB-KW"/>
</dbReference>
<dbReference type="EC" id="2.7.7.49" evidence="1"/>
<dbReference type="Pfam" id="PF00078">
    <property type="entry name" value="RVT_1"/>
    <property type="match status" value="1"/>
</dbReference>
<dbReference type="Gene3D" id="2.40.70.10">
    <property type="entry name" value="Acid Proteases"/>
    <property type="match status" value="1"/>
</dbReference>
<dbReference type="InterPro" id="IPR012337">
    <property type="entry name" value="RNaseH-like_sf"/>
</dbReference>
<name>A0AA38MGJ0_9CUCU</name>
<dbReference type="InterPro" id="IPR021109">
    <property type="entry name" value="Peptidase_aspartic_dom_sf"/>
</dbReference>
<evidence type="ECO:0000256" key="6">
    <source>
        <dbReference type="ARBA" id="ARBA00022801"/>
    </source>
</evidence>
<dbReference type="Pfam" id="PF00665">
    <property type="entry name" value="rve"/>
    <property type="match status" value="1"/>
</dbReference>
<dbReference type="InterPro" id="IPR001584">
    <property type="entry name" value="Integrase_cat-core"/>
</dbReference>
<dbReference type="InterPro" id="IPR050951">
    <property type="entry name" value="Retrovirus_Pol_polyprotein"/>
</dbReference>
<keyword evidence="7" id="KW-0695">RNA-directed DNA polymerase</keyword>
<dbReference type="FunFam" id="3.10.20.370:FF:000001">
    <property type="entry name" value="Retrovirus-related Pol polyprotein from transposon 17.6-like protein"/>
    <property type="match status" value="1"/>
</dbReference>
<evidence type="ECO:0000256" key="7">
    <source>
        <dbReference type="ARBA" id="ARBA00022918"/>
    </source>
</evidence>
<evidence type="ECO:0000259" key="10">
    <source>
        <dbReference type="PROSITE" id="PS50994"/>
    </source>
</evidence>
<dbReference type="InterPro" id="IPR036397">
    <property type="entry name" value="RNaseH_sf"/>
</dbReference>
<evidence type="ECO:0000256" key="3">
    <source>
        <dbReference type="ARBA" id="ARBA00022695"/>
    </source>
</evidence>
<evidence type="ECO:0000256" key="5">
    <source>
        <dbReference type="ARBA" id="ARBA00022759"/>
    </source>
</evidence>
<dbReference type="PROSITE" id="PS50994">
    <property type="entry name" value="INTEGRASE"/>
    <property type="match status" value="1"/>
</dbReference>
<keyword evidence="8" id="KW-0175">Coiled coil</keyword>
<dbReference type="EMBL" id="JALNTZ010000004">
    <property type="protein sequence ID" value="KAJ3655401.1"/>
    <property type="molecule type" value="Genomic_DNA"/>
</dbReference>
<dbReference type="GO" id="GO:0016787">
    <property type="term" value="F:hydrolase activity"/>
    <property type="evidence" value="ECO:0007669"/>
    <property type="project" value="UniProtKB-KW"/>
</dbReference>